<keyword evidence="5" id="KW-0864">Zinc transport</keyword>
<evidence type="ECO:0000313" key="6">
    <source>
        <dbReference type="EMBL" id="BET44766.1"/>
    </source>
</evidence>
<keyword evidence="3" id="KW-0813">Transport</keyword>
<keyword evidence="4" id="KW-0732">Signal</keyword>
<name>A0AAT9G4W4_9ENTR</name>
<comment type="similarity">
    <text evidence="1">Belongs to the bacterial solute-binding protein 9 family.</text>
</comment>
<accession>A0AAT9G4W4</accession>
<dbReference type="SUPFAM" id="SSF53807">
    <property type="entry name" value="Helical backbone' metal receptor"/>
    <property type="match status" value="1"/>
</dbReference>
<dbReference type="AlphaFoldDB" id="A0AAT9G4W4"/>
<reference evidence="6" key="2">
    <citation type="submission" date="2023-10" db="EMBL/GenBank/DDBJ databases">
        <authorList>
            <person name="Koga R."/>
            <person name="Fukatsu T."/>
        </authorList>
    </citation>
    <scope>NUCLEOTIDE SEQUENCE</scope>
    <source>
        <strain evidence="6">Kw-01</strain>
    </source>
</reference>
<dbReference type="Pfam" id="PF01297">
    <property type="entry name" value="ZnuA"/>
    <property type="match status" value="1"/>
</dbReference>
<evidence type="ECO:0000256" key="1">
    <source>
        <dbReference type="ARBA" id="ARBA00011028"/>
    </source>
</evidence>
<dbReference type="EMBL" id="AP028961">
    <property type="protein sequence ID" value="BET44766.1"/>
    <property type="molecule type" value="Genomic_DNA"/>
</dbReference>
<organism evidence="6">
    <name type="scientific">Candidatus Aschnera chinzeii</name>
    <dbReference type="NCBI Taxonomy" id="1485666"/>
    <lineage>
        <taxon>Bacteria</taxon>
        <taxon>Pseudomonadati</taxon>
        <taxon>Pseudomonadota</taxon>
        <taxon>Gammaproteobacteria</taxon>
        <taxon>Enterobacterales</taxon>
        <taxon>Enterobacteriaceae</taxon>
        <taxon>Candidatus Aschnera</taxon>
    </lineage>
</organism>
<keyword evidence="5" id="KW-0862">Zinc</keyword>
<protein>
    <recommendedName>
        <fullName evidence="2">High-affinity zinc uptake system protein ZnuA</fullName>
    </recommendedName>
</protein>
<evidence type="ECO:0000256" key="2">
    <source>
        <dbReference type="ARBA" id="ARBA00015915"/>
    </source>
</evidence>
<dbReference type="Gene3D" id="3.40.50.1980">
    <property type="entry name" value="Nitrogenase molybdenum iron protein domain"/>
    <property type="match status" value="2"/>
</dbReference>
<reference evidence="6" key="1">
    <citation type="journal article" date="2023" name="Front. Microbiol.">
        <title>Genome analysis of Candidatus Aschnera chinzeii, the bacterial endosymbiont of the blood-sucking bat fly Penicillidia jenynsii (Insecta: Diptera: Nycteribiidae).</title>
        <authorList>
            <person name="Koga R."/>
            <person name="Moriyama M."/>
            <person name="Nozaki T."/>
            <person name="Fukatsu T."/>
        </authorList>
    </citation>
    <scope>NUCLEOTIDE SEQUENCE</scope>
    <source>
        <strain evidence="6">Kw-01</strain>
    </source>
</reference>
<dbReference type="PANTHER" id="PTHR42953">
    <property type="entry name" value="HIGH-AFFINITY ZINC UPTAKE SYSTEM PROTEIN ZNUA-RELATED"/>
    <property type="match status" value="1"/>
</dbReference>
<dbReference type="NCBIfam" id="NF007091">
    <property type="entry name" value="PRK09545.1"/>
    <property type="match status" value="1"/>
</dbReference>
<dbReference type="GO" id="GO:0006829">
    <property type="term" value="P:zinc ion transport"/>
    <property type="evidence" value="ECO:0007669"/>
    <property type="project" value="UniProtKB-KW"/>
</dbReference>
<proteinExistence type="inferred from homology"/>
<dbReference type="InterPro" id="IPR006127">
    <property type="entry name" value="ZnuA-like"/>
</dbReference>
<dbReference type="GO" id="GO:0046872">
    <property type="term" value="F:metal ion binding"/>
    <property type="evidence" value="ECO:0007669"/>
    <property type="project" value="InterPro"/>
</dbReference>
<dbReference type="InterPro" id="IPR050492">
    <property type="entry name" value="Bact_metal-bind_prot9"/>
</dbReference>
<evidence type="ECO:0000256" key="3">
    <source>
        <dbReference type="ARBA" id="ARBA00022448"/>
    </source>
</evidence>
<evidence type="ECO:0000256" key="4">
    <source>
        <dbReference type="ARBA" id="ARBA00022729"/>
    </source>
</evidence>
<gene>
    <name evidence="6" type="primary">znuA</name>
    <name evidence="6" type="ORF">ACHINZ_4380</name>
</gene>
<sequence length="312" mass="36310">MYKKNGKILIFFYSIWLLITLNIQADVIVSIRPLAFIATAITKGITNVNILLNQGISPHNYILKPSDLWKIKKSDLFIWIGMDIENFLEKSLAQIPTYKTIQLSKIPNIMKIIMQNNNNILNDGNSNFKINENYSHHAYNMHIWLSPHIARIIAKVIHAQLSIIFHEHQTLLDKNLKSFNIKLNQMNINIHNDLKYIKNKKYYVFHDAYSYFENNYHLSPLGVFTINHSIQPGVKKIYEIKKILNKNQSIPIFIEPQFKPAIIHKITKNNNIKICILDPLGNNIILNSDSYMKFLSSISNIFKKCLLYNKGD</sequence>
<dbReference type="PANTHER" id="PTHR42953:SF3">
    <property type="entry name" value="HIGH-AFFINITY ZINC UPTAKE SYSTEM PROTEIN ZNUA"/>
    <property type="match status" value="1"/>
</dbReference>
<evidence type="ECO:0000256" key="5">
    <source>
        <dbReference type="ARBA" id="ARBA00022906"/>
    </source>
</evidence>
<keyword evidence="5" id="KW-0406">Ion transport</keyword>